<organism evidence="3 4">
    <name type="scientific">Nocardia africana</name>
    <dbReference type="NCBI Taxonomy" id="134964"/>
    <lineage>
        <taxon>Bacteria</taxon>
        <taxon>Bacillati</taxon>
        <taxon>Actinomycetota</taxon>
        <taxon>Actinomycetes</taxon>
        <taxon>Mycobacteriales</taxon>
        <taxon>Nocardiaceae</taxon>
        <taxon>Nocardia</taxon>
    </lineage>
</organism>
<dbReference type="Gene3D" id="3.90.226.10">
    <property type="entry name" value="2-enoyl-CoA Hydratase, Chain A, domain 1"/>
    <property type="match status" value="1"/>
</dbReference>
<dbReference type="RefSeq" id="WP_062964212.1">
    <property type="nucleotide sequence ID" value="NZ_JAJFOE010000001.1"/>
</dbReference>
<evidence type="ECO:0000256" key="1">
    <source>
        <dbReference type="ARBA" id="ARBA00005254"/>
    </source>
</evidence>
<gene>
    <name evidence="3" type="primary">echA8_10</name>
    <name evidence="3" type="ORF">NCTC13184_03527</name>
</gene>
<dbReference type="InterPro" id="IPR029045">
    <property type="entry name" value="ClpP/crotonase-like_dom_sf"/>
</dbReference>
<dbReference type="CDD" id="cd06558">
    <property type="entry name" value="crotonase-like"/>
    <property type="match status" value="1"/>
</dbReference>
<sequence>MPAVLYEVRDKRAYLTLNRPDRLNAINDDMPGEIQAAVQRANEDPEVKVIILRGAGRAFCAGYDLKAFAETENARWSQGPVWDPITDYQAMKSNTDAFFSLWRSLKPTICQVQGYAVAGGSDIALCCDLVVMAEDARIGYPPARVWGCPTTAMWVYRLGAEKAKRMLLTGDTIDGTTAAAWGLVGDAVPVDRLEARVEELADRMAGVPTNQLVMQKLMVNQAFDNMGLHSTQILATIFDGITRHTPEGRWFKDFAEQQGFGPAVRWRDSGRPIPDGGGPIPTV</sequence>
<dbReference type="PANTHER" id="PTHR43802:SF1">
    <property type="entry name" value="IP11341P-RELATED"/>
    <property type="match status" value="1"/>
</dbReference>
<evidence type="ECO:0000313" key="3">
    <source>
        <dbReference type="EMBL" id="SUA45005.1"/>
    </source>
</evidence>
<dbReference type="AlphaFoldDB" id="A0A378WWJ0"/>
<dbReference type="InterPro" id="IPR001753">
    <property type="entry name" value="Enoyl-CoA_hydra/iso"/>
</dbReference>
<proteinExistence type="inferred from homology"/>
<reference evidence="3 4" key="1">
    <citation type="submission" date="2018-06" db="EMBL/GenBank/DDBJ databases">
        <authorList>
            <consortium name="Pathogen Informatics"/>
            <person name="Doyle S."/>
        </authorList>
    </citation>
    <scope>NUCLEOTIDE SEQUENCE [LARGE SCALE GENOMIC DNA]</scope>
    <source>
        <strain evidence="3 4">NCTC13184</strain>
    </source>
</reference>
<dbReference type="SUPFAM" id="SSF52096">
    <property type="entry name" value="ClpP/crotonase"/>
    <property type="match status" value="1"/>
</dbReference>
<dbReference type="PANTHER" id="PTHR43802">
    <property type="entry name" value="ENOYL-COA HYDRATASE"/>
    <property type="match status" value="1"/>
</dbReference>
<accession>A0A378WWJ0</accession>
<dbReference type="NCBIfam" id="NF006128">
    <property type="entry name" value="PRK08272.1"/>
    <property type="match status" value="1"/>
</dbReference>
<feature type="region of interest" description="Disordered" evidence="2">
    <location>
        <begin position="263"/>
        <end position="283"/>
    </location>
</feature>
<evidence type="ECO:0000256" key="2">
    <source>
        <dbReference type="SAM" id="MobiDB-lite"/>
    </source>
</evidence>
<dbReference type="OrthoDB" id="3206737at2"/>
<dbReference type="EMBL" id="UGRU01000001">
    <property type="protein sequence ID" value="SUA45005.1"/>
    <property type="molecule type" value="Genomic_DNA"/>
</dbReference>
<dbReference type="GO" id="GO:0004300">
    <property type="term" value="F:enoyl-CoA hydratase activity"/>
    <property type="evidence" value="ECO:0007669"/>
    <property type="project" value="UniProtKB-EC"/>
</dbReference>
<dbReference type="EC" id="4.2.1.17" evidence="3"/>
<comment type="similarity">
    <text evidence="1">Belongs to the enoyl-CoA hydratase/isomerase family.</text>
</comment>
<dbReference type="Proteomes" id="UP000255082">
    <property type="component" value="Unassembled WGS sequence"/>
</dbReference>
<keyword evidence="3" id="KW-0456">Lyase</keyword>
<name>A0A378WWJ0_9NOCA</name>
<evidence type="ECO:0000313" key="4">
    <source>
        <dbReference type="Proteomes" id="UP000255082"/>
    </source>
</evidence>
<protein>
    <submittedName>
        <fullName evidence="3">Probable enoyl-CoA hydratase echA8</fullName>
        <ecNumber evidence="3">4.2.1.17</ecNumber>
    </submittedName>
</protein>
<dbReference type="Pfam" id="PF00378">
    <property type="entry name" value="ECH_1"/>
    <property type="match status" value="1"/>
</dbReference>